<evidence type="ECO:0000313" key="1">
    <source>
        <dbReference type="EMBL" id="AYV82161.1"/>
    </source>
</evidence>
<gene>
    <name evidence="1" type="ORF">Homavirus12_5</name>
</gene>
<organism evidence="1">
    <name type="scientific">Homavirus sp</name>
    <dbReference type="NCBI Taxonomy" id="2487769"/>
    <lineage>
        <taxon>Viruses</taxon>
        <taxon>Varidnaviria</taxon>
        <taxon>Bamfordvirae</taxon>
        <taxon>Nucleocytoviricota</taxon>
        <taxon>Megaviricetes</taxon>
        <taxon>Imitervirales</taxon>
        <taxon>Mimiviridae</taxon>
        <taxon>Klosneuvirinae</taxon>
    </lineage>
</organism>
<name>A0A3G5A7G5_9VIRU</name>
<accession>A0A3G5A7G5</accession>
<dbReference type="EMBL" id="MK072343">
    <property type="protein sequence ID" value="AYV82161.1"/>
    <property type="molecule type" value="Genomic_DNA"/>
</dbReference>
<sequence length="211" mass="25066">MTANKLLPLTRYLIRNQKCNSSLLGIINWSEQYGTLPDRYGFWKDYIHTNEINKIRNTLIQRTSYKLEDFHVVDPYAIINTSTILLKDNYLQECKRYNGQNVALWTVFSPITILSWILEEEPQLLCIPLIIWIVWAGKIKYNRMQYDKNYNDELAVLNDISNSIASDKYPWFKNNADLITRQNQLATAYYQEYQWNQRNQRNQRMSSSSSS</sequence>
<proteinExistence type="predicted"/>
<protein>
    <submittedName>
        <fullName evidence="1">Uncharacterized protein</fullName>
    </submittedName>
</protein>
<reference evidence="1" key="1">
    <citation type="submission" date="2018-10" db="EMBL/GenBank/DDBJ databases">
        <title>Hidden diversity of soil giant viruses.</title>
        <authorList>
            <person name="Schulz F."/>
            <person name="Alteio L."/>
            <person name="Goudeau D."/>
            <person name="Ryan E.M."/>
            <person name="Malmstrom R.R."/>
            <person name="Blanchard J."/>
            <person name="Woyke T."/>
        </authorList>
    </citation>
    <scope>NUCLEOTIDE SEQUENCE</scope>
    <source>
        <strain evidence="1">HOV1</strain>
    </source>
</reference>